<dbReference type="PATRIC" id="fig|582515.4.peg.3702"/>
<dbReference type="Gene3D" id="3.40.50.2000">
    <property type="entry name" value="Glycogen Phosphorylase B"/>
    <property type="match status" value="1"/>
</dbReference>
<accession>U5D6Q8</accession>
<comment type="caution">
    <text evidence="1">The sequence shown here is derived from an EMBL/GenBank/DDBJ whole genome shotgun (WGS) entry which is preliminary data.</text>
</comment>
<dbReference type="AlphaFoldDB" id="U5D6Q8"/>
<evidence type="ECO:0000313" key="1">
    <source>
        <dbReference type="EMBL" id="ERN40348.1"/>
    </source>
</evidence>
<protein>
    <recommendedName>
        <fullName evidence="3">Glycosyltransferase</fullName>
    </recommendedName>
</protein>
<dbReference type="EMBL" id="ASSJ01000079">
    <property type="protein sequence ID" value="ERN40348.1"/>
    <property type="molecule type" value="Genomic_DNA"/>
</dbReference>
<dbReference type="Proteomes" id="UP000016960">
    <property type="component" value="Unassembled WGS sequence"/>
</dbReference>
<reference evidence="1 2" key="1">
    <citation type="submission" date="2013-05" db="EMBL/GenBank/DDBJ databases">
        <title>Draft genome sequence of Rubidibacter lacunae KORDI 51-2.</title>
        <authorList>
            <person name="Choi D.H."/>
            <person name="Noh J.H."/>
            <person name="Kwon K.-K."/>
            <person name="Lee J.-H."/>
            <person name="Ryu J.-Y."/>
        </authorList>
    </citation>
    <scope>NUCLEOTIDE SEQUENCE [LARGE SCALE GENOMIC DNA]</scope>
    <source>
        <strain evidence="1 2">KORDI 51-2</strain>
    </source>
</reference>
<proteinExistence type="predicted"/>
<dbReference type="STRING" id="582515.KR51_00032970"/>
<organism evidence="1 2">
    <name type="scientific">Rubidibacter lacunae KORDI 51-2</name>
    <dbReference type="NCBI Taxonomy" id="582515"/>
    <lineage>
        <taxon>Bacteria</taxon>
        <taxon>Bacillati</taxon>
        <taxon>Cyanobacteriota</taxon>
        <taxon>Cyanophyceae</taxon>
        <taxon>Oscillatoriophycideae</taxon>
        <taxon>Chroococcales</taxon>
        <taxon>Aphanothecaceae</taxon>
        <taxon>Rubidibacter</taxon>
    </lineage>
</organism>
<evidence type="ECO:0000313" key="2">
    <source>
        <dbReference type="Proteomes" id="UP000016960"/>
    </source>
</evidence>
<dbReference type="RefSeq" id="WP_022608903.1">
    <property type="nucleotide sequence ID" value="NZ_ASSJ01000079.1"/>
</dbReference>
<dbReference type="eggNOG" id="COG0438">
    <property type="taxonomic scope" value="Bacteria"/>
</dbReference>
<name>U5D6Q8_9CHRO</name>
<dbReference type="SUPFAM" id="SSF53756">
    <property type="entry name" value="UDP-Glycosyltransferase/glycogen phosphorylase"/>
    <property type="match status" value="1"/>
</dbReference>
<sequence>MKISLGVKLRRGPWGGGNQFAQSLANYLEQRGNQVSFDLSAPDLDLILLMDPRDRGNSAAYRDGDVVRYLRRNPGALVIHRINECDERKGTKGVNQRLEHANLSADYTVFVASWLRELYANQNRINRESIVILNGSDRQIFNPGGYRRWTHREPLAIVTHHWGGNWMKGFDIYSRLDDYVGSQPFSHPIAFTYIGNLPDGFTFRNANYLPPRSGSELADSLRQHHVYVTGSQFEPGSNHQNEGANCGLPLLYRNSGCLPEYCAGFGIEFQTTDFPDRLQEFIDTYDIWVERMPAYPHTSAACCARYVELFETLLDRRAELVRDRSARLSDWERLEWKTQPVRQANRVARKVRRLSSQLARRLPRLTD</sequence>
<evidence type="ECO:0008006" key="3">
    <source>
        <dbReference type="Google" id="ProtNLM"/>
    </source>
</evidence>
<keyword evidence="2" id="KW-1185">Reference proteome</keyword>
<dbReference type="InParanoid" id="U5D6Q8"/>
<dbReference type="OrthoDB" id="5509989at2"/>
<gene>
    <name evidence="1" type="ORF">KR51_00032970</name>
</gene>